<feature type="transmembrane region" description="Helical" evidence="1">
    <location>
        <begin position="372"/>
        <end position="392"/>
    </location>
</feature>
<evidence type="ECO:0000313" key="3">
    <source>
        <dbReference type="Proteomes" id="UP000306628"/>
    </source>
</evidence>
<comment type="caution">
    <text evidence="2">The sequence shown here is derived from an EMBL/GenBank/DDBJ whole genome shotgun (WGS) entry which is preliminary data.</text>
</comment>
<gene>
    <name evidence="2" type="ORF">ETD85_55905</name>
</gene>
<evidence type="ECO:0000256" key="1">
    <source>
        <dbReference type="SAM" id="Phobius"/>
    </source>
</evidence>
<dbReference type="OrthoDB" id="3541491at2"/>
<feature type="transmembrane region" description="Helical" evidence="1">
    <location>
        <begin position="340"/>
        <end position="365"/>
    </location>
</feature>
<keyword evidence="3" id="KW-1185">Reference proteome</keyword>
<reference evidence="2 3" key="1">
    <citation type="submission" date="2019-05" db="EMBL/GenBank/DDBJ databases">
        <title>Draft genome sequence of Nonomuraea zeae DSM 100528.</title>
        <authorList>
            <person name="Saricaoglu S."/>
            <person name="Isik K."/>
        </authorList>
    </citation>
    <scope>NUCLEOTIDE SEQUENCE [LARGE SCALE GENOMIC DNA]</scope>
    <source>
        <strain evidence="2 3">DSM 100528</strain>
    </source>
</reference>
<dbReference type="AlphaFoldDB" id="A0A5S4FCB0"/>
<accession>A0A5S4FCB0</accession>
<organism evidence="2 3">
    <name type="scientific">Nonomuraea zeae</name>
    <dbReference type="NCBI Taxonomy" id="1642303"/>
    <lineage>
        <taxon>Bacteria</taxon>
        <taxon>Bacillati</taxon>
        <taxon>Actinomycetota</taxon>
        <taxon>Actinomycetes</taxon>
        <taxon>Streptosporangiales</taxon>
        <taxon>Streptosporangiaceae</taxon>
        <taxon>Nonomuraea</taxon>
    </lineage>
</organism>
<feature type="transmembrane region" description="Helical" evidence="1">
    <location>
        <begin position="428"/>
        <end position="447"/>
    </location>
</feature>
<feature type="transmembrane region" description="Helical" evidence="1">
    <location>
        <begin position="94"/>
        <end position="114"/>
    </location>
</feature>
<dbReference type="EMBL" id="VCKX01000389">
    <property type="protein sequence ID" value="TMR15780.1"/>
    <property type="molecule type" value="Genomic_DNA"/>
</dbReference>
<evidence type="ECO:0000313" key="2">
    <source>
        <dbReference type="EMBL" id="TMR15780.1"/>
    </source>
</evidence>
<keyword evidence="1" id="KW-0812">Transmembrane</keyword>
<keyword evidence="1" id="KW-0472">Membrane</keyword>
<keyword evidence="1" id="KW-1133">Transmembrane helix</keyword>
<feature type="transmembrane region" description="Helical" evidence="1">
    <location>
        <begin position="55"/>
        <end position="74"/>
    </location>
</feature>
<feature type="transmembrane region" description="Helical" evidence="1">
    <location>
        <begin position="221"/>
        <end position="241"/>
    </location>
</feature>
<feature type="transmembrane region" description="Helical" evidence="1">
    <location>
        <begin position="126"/>
        <end position="145"/>
    </location>
</feature>
<proteinExistence type="predicted"/>
<protein>
    <submittedName>
        <fullName evidence="2">Uncharacterized protein</fullName>
    </submittedName>
</protein>
<sequence>MRRYRFGRIAAVVAAAYLLAVLGLAVFAVAAGDVGPLWRVVAYPGVFIAGELRPWPWLVGLLVLVAVVQAWAYWQLLRGRLRGTPAGHGREAGLLRAALYVDAAVTVFYTLVMIVPWQEGFAATLYPWSSFVFVLLQLAVTWLFFRVLAGTTPLWLRLLILVTGTLCAADSLISIFEAGFGLEPFGRIDALAWARELSRPAWMVPLLVAQARDPRWSRATVWIGVVIVALSLTSPASFGYFSYRAANEVPVELIAFGLLSSMSVFGVVWQARSAHDLGSLQPQRARRRPVRVPAGRWPLAVVAILLPLLPAAANLTRGVPFWSGPTTEVYLAVHRDAGSAFFLLWFALDVLVGVGAPALLIAAAVLRRTRRFARVTVVTLLAAAALGAAGALTPLRDRELPFAEELPPYPASLFAKDGTLVSAGISPAWYSLALAASALLLLSRYAAPPAERRRRHVLVAALAGTLTHCLLPAADQESGPITTAEECNPADYRRLPEEEPERMPETFVCAMRGGQGNGVLPELAATTPDHVVLAHGRRLCGVYTRNDPAELARLKLDRAALAYSISGICPGAAAVVRAAKDGQDREMAEIEADGRRMCAATPRHKPLIKPAAAVRVKEPQLTDYGVMESVEAPEDEDYDPYSGELLDEAQDNGLAAARPGHLMVLSHSDFDLCVTLETYRRRPPVETRGWDHVVEVGYDSPGGSIVLSDAAGGTELPDLALDGRAGHYRIRVHYAWFPWKGEGMGGQRLLIMAYPGPGDRTITYRRPARPR</sequence>
<dbReference type="Proteomes" id="UP000306628">
    <property type="component" value="Unassembled WGS sequence"/>
</dbReference>
<name>A0A5S4FCB0_9ACTN</name>
<feature type="transmembrane region" description="Helical" evidence="1">
    <location>
        <begin position="253"/>
        <end position="273"/>
    </location>
</feature>
<dbReference type="RefSeq" id="WP_138697979.1">
    <property type="nucleotide sequence ID" value="NZ_JBHSAZ010000003.1"/>
</dbReference>
<feature type="transmembrane region" description="Helical" evidence="1">
    <location>
        <begin position="154"/>
        <end position="178"/>
    </location>
</feature>